<organism evidence="17 18">
    <name type="scientific">Parvularcula dongshanensis</name>
    <dbReference type="NCBI Taxonomy" id="1173995"/>
    <lineage>
        <taxon>Bacteria</taxon>
        <taxon>Pseudomonadati</taxon>
        <taxon>Pseudomonadota</taxon>
        <taxon>Alphaproteobacteria</taxon>
        <taxon>Parvularculales</taxon>
        <taxon>Parvularculaceae</taxon>
        <taxon>Parvularcula</taxon>
    </lineage>
</organism>
<comment type="catalytic activity">
    <reaction evidence="13 15">
        <text>riboflavin + ATP = FMN + ADP + H(+)</text>
        <dbReference type="Rhea" id="RHEA:14357"/>
        <dbReference type="ChEBI" id="CHEBI:15378"/>
        <dbReference type="ChEBI" id="CHEBI:30616"/>
        <dbReference type="ChEBI" id="CHEBI:57986"/>
        <dbReference type="ChEBI" id="CHEBI:58210"/>
        <dbReference type="ChEBI" id="CHEBI:456216"/>
        <dbReference type="EC" id="2.7.1.26"/>
    </reaction>
</comment>
<proteinExistence type="inferred from homology"/>
<keyword evidence="11 15" id="KW-0067">ATP-binding</keyword>
<comment type="catalytic activity">
    <reaction evidence="14 15">
        <text>FMN + ATP + H(+) = FAD + diphosphate</text>
        <dbReference type="Rhea" id="RHEA:17237"/>
        <dbReference type="ChEBI" id="CHEBI:15378"/>
        <dbReference type="ChEBI" id="CHEBI:30616"/>
        <dbReference type="ChEBI" id="CHEBI:33019"/>
        <dbReference type="ChEBI" id="CHEBI:57692"/>
        <dbReference type="ChEBI" id="CHEBI:58210"/>
        <dbReference type="EC" id="2.7.7.2"/>
    </reaction>
</comment>
<dbReference type="InterPro" id="IPR014729">
    <property type="entry name" value="Rossmann-like_a/b/a_fold"/>
</dbReference>
<comment type="similarity">
    <text evidence="15">Belongs to the ribF family.</text>
</comment>
<evidence type="ECO:0000256" key="10">
    <source>
        <dbReference type="ARBA" id="ARBA00022827"/>
    </source>
</evidence>
<evidence type="ECO:0000259" key="16">
    <source>
        <dbReference type="SMART" id="SM00904"/>
    </source>
</evidence>
<keyword evidence="12" id="KW-0511">Multifunctional enzyme</keyword>
<dbReference type="CDD" id="cd02064">
    <property type="entry name" value="FAD_synthetase_N"/>
    <property type="match status" value="1"/>
</dbReference>
<evidence type="ECO:0000256" key="7">
    <source>
        <dbReference type="ARBA" id="ARBA00022695"/>
    </source>
</evidence>
<dbReference type="GO" id="GO:0008531">
    <property type="term" value="F:riboflavin kinase activity"/>
    <property type="evidence" value="ECO:0007669"/>
    <property type="project" value="UniProtKB-UniRule"/>
</dbReference>
<name>A0A840I3B1_9PROT</name>
<dbReference type="Pfam" id="PF01687">
    <property type="entry name" value="Flavokinase"/>
    <property type="match status" value="1"/>
</dbReference>
<evidence type="ECO:0000313" key="18">
    <source>
        <dbReference type="Proteomes" id="UP000563524"/>
    </source>
</evidence>
<keyword evidence="7 15" id="KW-0548">Nucleotidyltransferase</keyword>
<dbReference type="EC" id="2.7.1.26" evidence="15"/>
<evidence type="ECO:0000256" key="9">
    <source>
        <dbReference type="ARBA" id="ARBA00022777"/>
    </source>
</evidence>
<keyword evidence="6 15" id="KW-0808">Transferase</keyword>
<sequence length="315" mass="33028">MSENGRLLRAPLACALSPENRGYVAVLGNLDGVHKGHQALLASAEGLAKAAGAPLAAVTFEPHPRRVFQPDAPPFLLTTLAQKSDILAALGCERVFALPFNEALRSLSPEAFVDEVLAGVLGLRGVVVGEDFRFGAKRAGDAALLAERGAAAGLLVETIGLRGEDAVKWSSTAARKALRDGDPEGAQAVMGRPFAVRGTVLEGRRLARELGFPTLNLELGDVVRPAYGAYAVTAAVDGAAYDGVANIGVRPTVDGQTERLEAHLFGFEGDLYGRTVEVALRAFLRPERPFDGVEALKAQIASDADAAKKALGEAR</sequence>
<evidence type="ECO:0000256" key="14">
    <source>
        <dbReference type="ARBA" id="ARBA00049494"/>
    </source>
</evidence>
<comment type="function">
    <text evidence="1">Catalyzes the phosphorylation of riboflavin to FMN followed by the adenylation of FMN to FAD.</text>
</comment>
<dbReference type="AlphaFoldDB" id="A0A840I3B1"/>
<dbReference type="EMBL" id="JACHOB010000002">
    <property type="protein sequence ID" value="MBB4658815.1"/>
    <property type="molecule type" value="Genomic_DNA"/>
</dbReference>
<gene>
    <name evidence="17" type="ORF">GGQ59_001329</name>
</gene>
<dbReference type="FunFam" id="3.40.50.620:FF:000021">
    <property type="entry name" value="Riboflavin biosynthesis protein"/>
    <property type="match status" value="1"/>
</dbReference>
<keyword evidence="10 15" id="KW-0274">FAD</keyword>
<dbReference type="PIRSF" id="PIRSF004491">
    <property type="entry name" value="FAD_Synth"/>
    <property type="match status" value="1"/>
</dbReference>
<dbReference type="GO" id="GO:0003919">
    <property type="term" value="F:FMN adenylyltransferase activity"/>
    <property type="evidence" value="ECO:0007669"/>
    <property type="project" value="UniProtKB-UniRule"/>
</dbReference>
<dbReference type="InterPro" id="IPR015865">
    <property type="entry name" value="Riboflavin_kinase_bac/euk"/>
</dbReference>
<dbReference type="SUPFAM" id="SSF82114">
    <property type="entry name" value="Riboflavin kinase-like"/>
    <property type="match status" value="1"/>
</dbReference>
<evidence type="ECO:0000256" key="1">
    <source>
        <dbReference type="ARBA" id="ARBA00002121"/>
    </source>
</evidence>
<evidence type="ECO:0000256" key="8">
    <source>
        <dbReference type="ARBA" id="ARBA00022741"/>
    </source>
</evidence>
<dbReference type="NCBIfam" id="TIGR00083">
    <property type="entry name" value="ribF"/>
    <property type="match status" value="1"/>
</dbReference>
<keyword evidence="4 15" id="KW-0285">Flavoprotein</keyword>
<comment type="pathway">
    <text evidence="3 15">Cofactor biosynthesis; FMN biosynthesis; FMN from riboflavin (ATP route): step 1/1.</text>
</comment>
<reference evidence="17 18" key="1">
    <citation type="submission" date="2020-08" db="EMBL/GenBank/DDBJ databases">
        <title>Genomic Encyclopedia of Type Strains, Phase IV (KMG-IV): sequencing the most valuable type-strain genomes for metagenomic binning, comparative biology and taxonomic classification.</title>
        <authorList>
            <person name="Goeker M."/>
        </authorList>
    </citation>
    <scope>NUCLEOTIDE SEQUENCE [LARGE SCALE GENOMIC DNA]</scope>
    <source>
        <strain evidence="17 18">DSM 102850</strain>
    </source>
</reference>
<dbReference type="SMART" id="SM00904">
    <property type="entry name" value="Flavokinase"/>
    <property type="match status" value="1"/>
</dbReference>
<dbReference type="GO" id="GO:0005524">
    <property type="term" value="F:ATP binding"/>
    <property type="evidence" value="ECO:0007669"/>
    <property type="project" value="UniProtKB-UniRule"/>
</dbReference>
<dbReference type="RefSeq" id="WP_221400917.1">
    <property type="nucleotide sequence ID" value="NZ_JACHOB010000002.1"/>
</dbReference>
<keyword evidence="9 15" id="KW-0418">Kinase</keyword>
<evidence type="ECO:0000256" key="5">
    <source>
        <dbReference type="ARBA" id="ARBA00022643"/>
    </source>
</evidence>
<dbReference type="InterPro" id="IPR015864">
    <property type="entry name" value="FAD_synthase"/>
</dbReference>
<dbReference type="PANTHER" id="PTHR22749">
    <property type="entry name" value="RIBOFLAVIN KINASE/FMN ADENYLYLTRANSFERASE"/>
    <property type="match status" value="1"/>
</dbReference>
<dbReference type="UniPathway" id="UPA00277">
    <property type="reaction ID" value="UER00407"/>
</dbReference>
<evidence type="ECO:0000256" key="12">
    <source>
        <dbReference type="ARBA" id="ARBA00023268"/>
    </source>
</evidence>
<evidence type="ECO:0000256" key="11">
    <source>
        <dbReference type="ARBA" id="ARBA00022840"/>
    </source>
</evidence>
<dbReference type="Pfam" id="PF06574">
    <property type="entry name" value="FAD_syn"/>
    <property type="match status" value="1"/>
</dbReference>
<comment type="pathway">
    <text evidence="2 15">Cofactor biosynthesis; FAD biosynthesis; FAD from FMN: step 1/1.</text>
</comment>
<evidence type="ECO:0000256" key="2">
    <source>
        <dbReference type="ARBA" id="ARBA00004726"/>
    </source>
</evidence>
<keyword evidence="18" id="KW-1185">Reference proteome</keyword>
<dbReference type="EC" id="2.7.7.2" evidence="15"/>
<evidence type="ECO:0000256" key="15">
    <source>
        <dbReference type="PIRNR" id="PIRNR004491"/>
    </source>
</evidence>
<dbReference type="GO" id="GO:0009398">
    <property type="term" value="P:FMN biosynthetic process"/>
    <property type="evidence" value="ECO:0007669"/>
    <property type="project" value="UniProtKB-UniRule"/>
</dbReference>
<keyword evidence="8 15" id="KW-0547">Nucleotide-binding</keyword>
<dbReference type="PANTHER" id="PTHR22749:SF6">
    <property type="entry name" value="RIBOFLAVIN KINASE"/>
    <property type="match status" value="1"/>
</dbReference>
<dbReference type="InterPro" id="IPR023465">
    <property type="entry name" value="Riboflavin_kinase_dom_sf"/>
</dbReference>
<evidence type="ECO:0000256" key="3">
    <source>
        <dbReference type="ARBA" id="ARBA00005201"/>
    </source>
</evidence>
<keyword evidence="5 15" id="KW-0288">FMN</keyword>
<evidence type="ECO:0000256" key="6">
    <source>
        <dbReference type="ARBA" id="ARBA00022679"/>
    </source>
</evidence>
<dbReference type="GO" id="GO:0009231">
    <property type="term" value="P:riboflavin biosynthetic process"/>
    <property type="evidence" value="ECO:0007669"/>
    <property type="project" value="InterPro"/>
</dbReference>
<dbReference type="Proteomes" id="UP000563524">
    <property type="component" value="Unassembled WGS sequence"/>
</dbReference>
<comment type="caution">
    <text evidence="17">The sequence shown here is derived from an EMBL/GenBank/DDBJ whole genome shotgun (WGS) entry which is preliminary data.</text>
</comment>
<dbReference type="GO" id="GO:0006747">
    <property type="term" value="P:FAD biosynthetic process"/>
    <property type="evidence" value="ECO:0007669"/>
    <property type="project" value="UniProtKB-UniRule"/>
</dbReference>
<evidence type="ECO:0000256" key="4">
    <source>
        <dbReference type="ARBA" id="ARBA00022630"/>
    </source>
</evidence>
<dbReference type="InterPro" id="IPR002606">
    <property type="entry name" value="Riboflavin_kinase_bac"/>
</dbReference>
<dbReference type="UniPathway" id="UPA00276">
    <property type="reaction ID" value="UER00406"/>
</dbReference>
<evidence type="ECO:0000313" key="17">
    <source>
        <dbReference type="EMBL" id="MBB4658815.1"/>
    </source>
</evidence>
<dbReference type="NCBIfam" id="NF004160">
    <property type="entry name" value="PRK05627.1-3"/>
    <property type="match status" value="1"/>
</dbReference>
<dbReference type="InterPro" id="IPR023468">
    <property type="entry name" value="Riboflavin_kinase"/>
</dbReference>
<dbReference type="Gene3D" id="3.40.50.620">
    <property type="entry name" value="HUPs"/>
    <property type="match status" value="1"/>
</dbReference>
<dbReference type="Gene3D" id="2.40.30.30">
    <property type="entry name" value="Riboflavin kinase-like"/>
    <property type="match status" value="1"/>
</dbReference>
<evidence type="ECO:0000256" key="13">
    <source>
        <dbReference type="ARBA" id="ARBA00047880"/>
    </source>
</evidence>
<protein>
    <recommendedName>
        <fullName evidence="15">Riboflavin biosynthesis protein</fullName>
    </recommendedName>
    <domain>
        <recommendedName>
            <fullName evidence="15">Riboflavin kinase</fullName>
            <ecNumber evidence="15">2.7.1.26</ecNumber>
        </recommendedName>
        <alternativeName>
            <fullName evidence="15">Flavokinase</fullName>
        </alternativeName>
    </domain>
    <domain>
        <recommendedName>
            <fullName evidence="15">FMN adenylyltransferase</fullName>
            <ecNumber evidence="15">2.7.7.2</ecNumber>
        </recommendedName>
        <alternativeName>
            <fullName evidence="15">FAD pyrophosphorylase</fullName>
        </alternativeName>
        <alternativeName>
            <fullName evidence="15">FAD synthase</fullName>
        </alternativeName>
    </domain>
</protein>
<dbReference type="SUPFAM" id="SSF52374">
    <property type="entry name" value="Nucleotidylyl transferase"/>
    <property type="match status" value="1"/>
</dbReference>
<feature type="domain" description="Riboflavin kinase" evidence="16">
    <location>
        <begin position="189"/>
        <end position="312"/>
    </location>
</feature>
<accession>A0A840I3B1</accession>